<dbReference type="InterPro" id="IPR003319">
    <property type="entry name" value="YMF19-like_N"/>
</dbReference>
<evidence type="ECO:0000256" key="4">
    <source>
        <dbReference type="ARBA" id="ARBA00022989"/>
    </source>
</evidence>
<keyword evidence="5 10" id="KW-0496">Mitochondrion</keyword>
<dbReference type="GO" id="GO:0006754">
    <property type="term" value="P:ATP biosynthetic process"/>
    <property type="evidence" value="ECO:0007669"/>
    <property type="project" value="UniProtKB-KW"/>
</dbReference>
<evidence type="ECO:0000256" key="3">
    <source>
        <dbReference type="ARBA" id="ARBA00022692"/>
    </source>
</evidence>
<sequence>MPQLDKFTYFTQFFWSCLFDLRRTLFFCLFIFLILVARSVFMEQITPYKGRSISGPNAQSILPLPGGSGDDPNRKKVPVSKDTATAAVSLLRQLVLEILARARDPSLREGLHNPTTQAWNRAITTAIQEQSGHYSISTLGAIQGTIALAGELVFSREQSPFFLRVLQLVRERYS</sequence>
<geneLocation type="mitochondrion" evidence="10"/>
<evidence type="ECO:0000256" key="5">
    <source>
        <dbReference type="ARBA" id="ARBA00023128"/>
    </source>
</evidence>
<evidence type="ECO:0000313" key="12">
    <source>
        <dbReference type="EMBL" id="CAA39429.1"/>
    </source>
</evidence>
<gene>
    <name evidence="10" type="primary">ORFc</name>
    <name evidence="11" type="synonym">orfH522</name>
</gene>
<dbReference type="AlphaFoldDB" id="Q04308"/>
<feature type="transmembrane region" description="Helical" evidence="8">
    <location>
        <begin position="24"/>
        <end position="41"/>
    </location>
</feature>
<name>Q04308_HELAN</name>
<organism evidence="10">
    <name type="scientific">Helianthus annuus</name>
    <name type="common">Common sunflower</name>
    <dbReference type="NCBI Taxonomy" id="4232"/>
    <lineage>
        <taxon>Eukaryota</taxon>
        <taxon>Viridiplantae</taxon>
        <taxon>Streptophyta</taxon>
        <taxon>Embryophyta</taxon>
        <taxon>Tracheophyta</taxon>
        <taxon>Spermatophyta</taxon>
        <taxon>Magnoliopsida</taxon>
        <taxon>eudicotyledons</taxon>
        <taxon>Gunneridae</taxon>
        <taxon>Pentapetalae</taxon>
        <taxon>asterids</taxon>
        <taxon>campanulids</taxon>
        <taxon>Asterales</taxon>
        <taxon>Asteraceae</taxon>
        <taxon>Asteroideae</taxon>
        <taxon>Heliantheae alliance</taxon>
        <taxon>Heliantheae</taxon>
        <taxon>Helianthus</taxon>
    </lineage>
</organism>
<proteinExistence type="inferred from homology"/>
<comment type="subcellular location">
    <subcellularLocation>
        <location evidence="1">Mitochondrion membrane</location>
    </subcellularLocation>
</comment>
<dbReference type="EMBL" id="M65130">
    <property type="protein sequence ID" value="AAA75458.1"/>
    <property type="molecule type" value="Genomic_DNA"/>
</dbReference>
<reference evidence="11" key="5">
    <citation type="journal article" date="2018" name="PeerJ">
        <title>Mitochondrial genomes organization in alloplasmic lines of sunflower (Helianthus annuus L.) with various types of cytoplasmic male sterility.</title>
        <authorList>
            <person name="Makarenko M.S."/>
            <person name="Kornienko I.V."/>
            <person name="Azarin K.V."/>
            <person name="Usatov A.V."/>
            <person name="Logacheva M.D."/>
            <person name="Markin N.V."/>
            <person name="Gavrilova V.A."/>
        </authorList>
    </citation>
    <scope>NUCLEOTIDE SEQUENCE</scope>
</reference>
<evidence type="ECO:0000256" key="2">
    <source>
        <dbReference type="ARBA" id="ARBA00010946"/>
    </source>
</evidence>
<dbReference type="EMBL" id="MG735191">
    <property type="protein sequence ID" value="AUR27260.1"/>
    <property type="molecule type" value="Genomic_DNA"/>
</dbReference>
<keyword evidence="6 8" id="KW-0472">Membrane</keyword>
<dbReference type="PIR" id="S16528">
    <property type="entry name" value="S16528"/>
</dbReference>
<comment type="similarity">
    <text evidence="2">Belongs to the ATPase protein YMF19 family.</text>
</comment>
<dbReference type="EMBL" id="X55963">
    <property type="protein sequence ID" value="CAA39429.1"/>
    <property type="molecule type" value="Genomic_DNA"/>
</dbReference>
<evidence type="ECO:0000313" key="10">
    <source>
        <dbReference type="EMBL" id="AAA75458.1"/>
    </source>
</evidence>
<evidence type="ECO:0000256" key="7">
    <source>
        <dbReference type="ARBA" id="ARBA00023310"/>
    </source>
</evidence>
<evidence type="ECO:0000256" key="8">
    <source>
        <dbReference type="SAM" id="Phobius"/>
    </source>
</evidence>
<keyword evidence="3 8" id="KW-0812">Transmembrane</keyword>
<reference evidence="12" key="1">
    <citation type="submission" date="1990-08" db="EMBL/GenBank/DDBJ databases">
        <authorList>
            <person name="Koehler R.H."/>
        </authorList>
    </citation>
    <scope>NUCLEOTIDE SEQUENCE</scope>
    <source>
        <strain evidence="12">CM5 BASO</strain>
    </source>
</reference>
<reference evidence="10" key="3">
    <citation type="journal article" date="1991" name="Plant J.">
        <title>Mitochondrial genome organization and expression associated with cytoplasmic male sterility in sunflower (Helianthus annuus).</title>
        <authorList>
            <person name="Laver H.K."/>
            <person name="Reynolds S.J."/>
            <person name="Moneger F."/>
            <person name="Leaver C.J."/>
        </authorList>
    </citation>
    <scope>NUCLEOTIDE SEQUENCE</scope>
</reference>
<feature type="domain" description="ATP synthase YMF19-like N-terminal" evidence="9">
    <location>
        <begin position="2"/>
        <end position="90"/>
    </location>
</feature>
<evidence type="ECO:0000313" key="11">
    <source>
        <dbReference type="EMBL" id="AUR27260.1"/>
    </source>
</evidence>
<accession>Q04308</accession>
<protein>
    <submittedName>
        <fullName evidence="10">ORFc protein</fullName>
    </submittedName>
    <submittedName>
        <fullName evidence="11">OrfH522</fullName>
    </submittedName>
</protein>
<reference evidence="12" key="4">
    <citation type="submission" date="1991-10" db="EMBL/GenBank/DDBJ databases">
        <authorList>
            <person name="Loessl A."/>
        </authorList>
    </citation>
    <scope>NUCLEOTIDE SEQUENCE</scope>
    <source>
        <strain evidence="12">CM5 BASO</strain>
    </source>
</reference>
<evidence type="ECO:0000256" key="6">
    <source>
        <dbReference type="ARBA" id="ARBA00023136"/>
    </source>
</evidence>
<evidence type="ECO:0000259" key="9">
    <source>
        <dbReference type="Pfam" id="PF02326"/>
    </source>
</evidence>
<reference evidence="12" key="2">
    <citation type="journal article" date="1991" name="Mol. Gen. Genet.">
        <title>Cytoplasmic male sterility in sunflower is correlated with the co-transcription of a new open reading frame with the atpA gene.</title>
        <authorList>
            <person name="Koehler R."/>
            <person name="Horn R."/>
            <person name="Loessl A."/>
            <person name="Zetsche K."/>
        </authorList>
    </citation>
    <scope>NUCLEOTIDE SEQUENCE</scope>
    <source>
        <strain evidence="12">CM5 BASO</strain>
    </source>
</reference>
<evidence type="ECO:0000256" key="1">
    <source>
        <dbReference type="ARBA" id="ARBA00004325"/>
    </source>
</evidence>
<dbReference type="GO" id="GO:0031966">
    <property type="term" value="C:mitochondrial membrane"/>
    <property type="evidence" value="ECO:0007669"/>
    <property type="project" value="UniProtKB-SubCell"/>
</dbReference>
<keyword evidence="4 8" id="KW-1133">Transmembrane helix</keyword>
<keyword evidence="7" id="KW-0066">ATP synthesis</keyword>
<dbReference type="Pfam" id="PF02326">
    <property type="entry name" value="YMF19"/>
    <property type="match status" value="1"/>
</dbReference>